<accession>A0A6V8KF49</accession>
<sequence length="422" mass="46686">MERRTLDNGLRVVLAPDRSAPVIGVAVVYDVGIRSEPEGRTGFAHLFEHLMFQGSENLEKLAHFRHVQGSGGTFNGSTHLDYTDYYETLPANALERALFLEADRMRGPRLTEENLRNQVDVVKEEIRVNVLSQPYGGFPWLKLPPVMFDTFPNAHDGYGSFDDLESATVADAAEFFKRYYASGNAVLAVAGDLDLAETMEMVERHFGDVPARPAPERPTFAEPDLTSERRESYTDPLAPLPAVAAAWRVPDPINDYAAYLPYVVLAEVLTDGEASRLVERLVLRDRIVTSVAGYMGFMGEPWEVRDPTALLLQAHLPPGGDVDKVLRTVDEELDRLATEGLAESELARTQARMATHLLRDTDAALGRALRMAVLEQQRGTPELLNDLPRLVGEVTEEQIRKAAAALVPQRRATIEVVAGGNQ</sequence>
<dbReference type="Gene3D" id="3.30.830.10">
    <property type="entry name" value="Metalloenzyme, LuxS/M16 peptidase-like"/>
    <property type="match status" value="2"/>
</dbReference>
<proteinExistence type="inferred from homology"/>
<evidence type="ECO:0000256" key="3">
    <source>
        <dbReference type="ARBA" id="ARBA00022801"/>
    </source>
</evidence>
<keyword evidence="3" id="KW-0378">Hydrolase</keyword>
<keyword evidence="9" id="KW-1185">Reference proteome</keyword>
<dbReference type="Pfam" id="PF00675">
    <property type="entry name" value="Peptidase_M16"/>
    <property type="match status" value="1"/>
</dbReference>
<dbReference type="Pfam" id="PF05193">
    <property type="entry name" value="Peptidase_M16_C"/>
    <property type="match status" value="1"/>
</dbReference>
<comment type="caution">
    <text evidence="8">The sequence shown here is derived from an EMBL/GenBank/DDBJ whole genome shotgun (WGS) entry which is preliminary data.</text>
</comment>
<evidence type="ECO:0000259" key="7">
    <source>
        <dbReference type="Pfam" id="PF05193"/>
    </source>
</evidence>
<dbReference type="GO" id="GO:0046872">
    <property type="term" value="F:metal ion binding"/>
    <property type="evidence" value="ECO:0007669"/>
    <property type="project" value="InterPro"/>
</dbReference>
<organism evidence="8 9">
    <name type="scientific">Phytohabitans houttuyneae</name>
    <dbReference type="NCBI Taxonomy" id="1076126"/>
    <lineage>
        <taxon>Bacteria</taxon>
        <taxon>Bacillati</taxon>
        <taxon>Actinomycetota</taxon>
        <taxon>Actinomycetes</taxon>
        <taxon>Micromonosporales</taxon>
        <taxon>Micromonosporaceae</taxon>
    </lineage>
</organism>
<name>A0A6V8KF49_9ACTN</name>
<evidence type="ECO:0000313" key="9">
    <source>
        <dbReference type="Proteomes" id="UP000482800"/>
    </source>
</evidence>
<reference evidence="8 9" key="1">
    <citation type="submission" date="2020-03" db="EMBL/GenBank/DDBJ databases">
        <title>Whole genome shotgun sequence of Phytohabitans houttuyneae NBRC 108639.</title>
        <authorList>
            <person name="Komaki H."/>
            <person name="Tamura T."/>
        </authorList>
    </citation>
    <scope>NUCLEOTIDE SEQUENCE [LARGE SCALE GENOMIC DNA]</scope>
    <source>
        <strain evidence="8 9">NBRC 108639</strain>
    </source>
</reference>
<dbReference type="SUPFAM" id="SSF63411">
    <property type="entry name" value="LuxS/MPP-like metallohydrolase"/>
    <property type="match status" value="2"/>
</dbReference>
<dbReference type="AlphaFoldDB" id="A0A6V8KF49"/>
<reference evidence="8 9" key="2">
    <citation type="submission" date="2020-03" db="EMBL/GenBank/DDBJ databases">
        <authorList>
            <person name="Ichikawa N."/>
            <person name="Kimura A."/>
            <person name="Kitahashi Y."/>
            <person name="Uohara A."/>
        </authorList>
    </citation>
    <scope>NUCLEOTIDE SEQUENCE [LARGE SCALE GENOMIC DNA]</scope>
    <source>
        <strain evidence="8 9">NBRC 108639</strain>
    </source>
</reference>
<dbReference type="GO" id="GO:0008237">
    <property type="term" value="F:metallopeptidase activity"/>
    <property type="evidence" value="ECO:0007669"/>
    <property type="project" value="UniProtKB-KW"/>
</dbReference>
<dbReference type="InterPro" id="IPR011249">
    <property type="entry name" value="Metalloenz_LuxS/M16"/>
</dbReference>
<evidence type="ECO:0000259" key="6">
    <source>
        <dbReference type="Pfam" id="PF00675"/>
    </source>
</evidence>
<protein>
    <submittedName>
        <fullName evidence="8">Peptidase M16</fullName>
    </submittedName>
</protein>
<keyword evidence="5" id="KW-0482">Metalloprotease</keyword>
<feature type="domain" description="Peptidase M16 N-terminal" evidence="6">
    <location>
        <begin position="11"/>
        <end position="128"/>
    </location>
</feature>
<evidence type="ECO:0000256" key="2">
    <source>
        <dbReference type="ARBA" id="ARBA00022670"/>
    </source>
</evidence>
<dbReference type="InterPro" id="IPR050626">
    <property type="entry name" value="Peptidase_M16"/>
</dbReference>
<comment type="similarity">
    <text evidence="1">Belongs to the peptidase M16 family.</text>
</comment>
<evidence type="ECO:0000313" key="8">
    <source>
        <dbReference type="EMBL" id="GFJ80676.1"/>
    </source>
</evidence>
<keyword evidence="4" id="KW-0862">Zinc</keyword>
<feature type="domain" description="Peptidase M16 C-terminal" evidence="7">
    <location>
        <begin position="167"/>
        <end position="352"/>
    </location>
</feature>
<gene>
    <name evidence="8" type="ORF">Phou_048560</name>
</gene>
<dbReference type="PANTHER" id="PTHR43690">
    <property type="entry name" value="NARDILYSIN"/>
    <property type="match status" value="1"/>
</dbReference>
<dbReference type="InterPro" id="IPR007863">
    <property type="entry name" value="Peptidase_M16_C"/>
</dbReference>
<evidence type="ECO:0000256" key="4">
    <source>
        <dbReference type="ARBA" id="ARBA00022833"/>
    </source>
</evidence>
<evidence type="ECO:0000256" key="5">
    <source>
        <dbReference type="ARBA" id="ARBA00023049"/>
    </source>
</evidence>
<dbReference type="EMBL" id="BLPF01000001">
    <property type="protein sequence ID" value="GFJ80676.1"/>
    <property type="molecule type" value="Genomic_DNA"/>
</dbReference>
<keyword evidence="2" id="KW-0645">Protease</keyword>
<evidence type="ECO:0000256" key="1">
    <source>
        <dbReference type="ARBA" id="ARBA00007261"/>
    </source>
</evidence>
<dbReference type="GO" id="GO:0006508">
    <property type="term" value="P:proteolysis"/>
    <property type="evidence" value="ECO:0007669"/>
    <property type="project" value="UniProtKB-KW"/>
</dbReference>
<dbReference type="PANTHER" id="PTHR43690:SF17">
    <property type="entry name" value="PROTEIN YHJJ"/>
    <property type="match status" value="1"/>
</dbReference>
<dbReference type="Proteomes" id="UP000482800">
    <property type="component" value="Unassembled WGS sequence"/>
</dbReference>
<dbReference type="InterPro" id="IPR011765">
    <property type="entry name" value="Pept_M16_N"/>
</dbReference>